<gene>
    <name evidence="2" type="ORF">PLOB_00007811</name>
</gene>
<dbReference type="Pfam" id="PF24764">
    <property type="entry name" value="rva_4"/>
    <property type="match status" value="1"/>
</dbReference>
<reference evidence="2 3" key="1">
    <citation type="submission" date="2022-05" db="EMBL/GenBank/DDBJ databases">
        <authorList>
            <consortium name="Genoscope - CEA"/>
            <person name="William W."/>
        </authorList>
    </citation>
    <scope>NUCLEOTIDE SEQUENCE [LARGE SCALE GENOMIC DNA]</scope>
</reference>
<dbReference type="InterPro" id="IPR058913">
    <property type="entry name" value="Integrase_dom_put"/>
</dbReference>
<proteinExistence type="predicted"/>
<accession>A0ABN8QNB4</accession>
<protein>
    <recommendedName>
        <fullName evidence="1">Integrase catalytic domain-containing protein</fullName>
    </recommendedName>
</protein>
<dbReference type="EMBL" id="CALNXK010000138">
    <property type="protein sequence ID" value="CAH3166739.1"/>
    <property type="molecule type" value="Genomic_DNA"/>
</dbReference>
<feature type="domain" description="Integrase catalytic" evidence="1">
    <location>
        <begin position="82"/>
        <end position="165"/>
    </location>
</feature>
<evidence type="ECO:0000259" key="1">
    <source>
        <dbReference type="PROSITE" id="PS50994"/>
    </source>
</evidence>
<sequence>EIADILGVSISTLNRHRASLGLGSEPRFTAIADDDLDALVREIVGRSPFSGIRIVQGEMEDRGVHVQRERVRAALHRVDGLNVPGPNSLWHVDGNHKLIRWKFVVHGGIDGFSRLCVYLGCATNNRAATVRDLFYAATEEFGWPSRVRSDHGMENVEVARAMITR</sequence>
<name>A0ABN8QNB4_9CNID</name>
<dbReference type="InterPro" id="IPR012337">
    <property type="entry name" value="RNaseH-like_sf"/>
</dbReference>
<organism evidence="2 3">
    <name type="scientific">Porites lobata</name>
    <dbReference type="NCBI Taxonomy" id="104759"/>
    <lineage>
        <taxon>Eukaryota</taxon>
        <taxon>Metazoa</taxon>
        <taxon>Cnidaria</taxon>
        <taxon>Anthozoa</taxon>
        <taxon>Hexacorallia</taxon>
        <taxon>Scleractinia</taxon>
        <taxon>Fungiina</taxon>
        <taxon>Poritidae</taxon>
        <taxon>Porites</taxon>
    </lineage>
</organism>
<feature type="non-terminal residue" evidence="2">
    <location>
        <position position="1"/>
    </location>
</feature>
<dbReference type="SUPFAM" id="SSF53098">
    <property type="entry name" value="Ribonuclease H-like"/>
    <property type="match status" value="1"/>
</dbReference>
<evidence type="ECO:0000313" key="2">
    <source>
        <dbReference type="EMBL" id="CAH3166739.1"/>
    </source>
</evidence>
<dbReference type="InterPro" id="IPR036397">
    <property type="entry name" value="RNaseH_sf"/>
</dbReference>
<comment type="caution">
    <text evidence="2">The sequence shown here is derived from an EMBL/GenBank/DDBJ whole genome shotgun (WGS) entry which is preliminary data.</text>
</comment>
<dbReference type="PROSITE" id="PS50994">
    <property type="entry name" value="INTEGRASE"/>
    <property type="match status" value="1"/>
</dbReference>
<keyword evidence="3" id="KW-1185">Reference proteome</keyword>
<dbReference type="Proteomes" id="UP001159405">
    <property type="component" value="Unassembled WGS sequence"/>
</dbReference>
<dbReference type="Gene3D" id="3.30.420.10">
    <property type="entry name" value="Ribonuclease H-like superfamily/Ribonuclease H"/>
    <property type="match status" value="1"/>
</dbReference>
<dbReference type="InterPro" id="IPR001584">
    <property type="entry name" value="Integrase_cat-core"/>
</dbReference>
<evidence type="ECO:0000313" key="3">
    <source>
        <dbReference type="Proteomes" id="UP001159405"/>
    </source>
</evidence>
<dbReference type="PANTHER" id="PTHR46791:SF4">
    <property type="match status" value="1"/>
</dbReference>
<dbReference type="PANTHER" id="PTHR46791">
    <property type="entry name" value="EXPRESSED PROTEIN"/>
    <property type="match status" value="1"/>
</dbReference>